<proteinExistence type="predicted"/>
<name>C4JRU7_UNCRE</name>
<dbReference type="KEGG" id="ure:UREG_05186"/>
<reference evidence="2" key="1">
    <citation type="journal article" date="2009" name="Genome Res.">
        <title>Comparative genomic analyses of the human fungal pathogens Coccidioides and their relatives.</title>
        <authorList>
            <person name="Sharpton T.J."/>
            <person name="Stajich J.E."/>
            <person name="Rounsley S.D."/>
            <person name="Gardner M.J."/>
            <person name="Wortman J.R."/>
            <person name="Jordar V.S."/>
            <person name="Maiti R."/>
            <person name="Kodira C.D."/>
            <person name="Neafsey D.E."/>
            <person name="Zeng Q."/>
            <person name="Hung C.-Y."/>
            <person name="McMahan C."/>
            <person name="Muszewska A."/>
            <person name="Grynberg M."/>
            <person name="Mandel M.A."/>
            <person name="Kellner E.M."/>
            <person name="Barker B.M."/>
            <person name="Galgiani J.N."/>
            <person name="Orbach M.J."/>
            <person name="Kirkland T.N."/>
            <person name="Cole G.T."/>
            <person name="Henn M.R."/>
            <person name="Birren B.W."/>
            <person name="Taylor J.W."/>
        </authorList>
    </citation>
    <scope>NUCLEOTIDE SEQUENCE [LARGE SCALE GENOMIC DNA]</scope>
    <source>
        <strain evidence="2">UAMH 1704</strain>
    </source>
</reference>
<keyword evidence="2" id="KW-1185">Reference proteome</keyword>
<dbReference type="InParanoid" id="C4JRU7"/>
<dbReference type="Proteomes" id="UP000002058">
    <property type="component" value="Unassembled WGS sequence"/>
</dbReference>
<sequence>MKFFTTFFIAFLGYAASPFTLIYFNFMLMPLNAASLSATPWLFHAGIKLVTEAPDVSPTTESHALPASDLSFTTLLNPADGASAAASKLELRSSEKLRNIPKLS</sequence>
<organism evidence="1 2">
    <name type="scientific">Uncinocarpus reesii (strain UAMH 1704)</name>
    <dbReference type="NCBI Taxonomy" id="336963"/>
    <lineage>
        <taxon>Eukaryota</taxon>
        <taxon>Fungi</taxon>
        <taxon>Dikarya</taxon>
        <taxon>Ascomycota</taxon>
        <taxon>Pezizomycotina</taxon>
        <taxon>Eurotiomycetes</taxon>
        <taxon>Eurotiomycetidae</taxon>
        <taxon>Onygenales</taxon>
        <taxon>Onygenaceae</taxon>
        <taxon>Uncinocarpus</taxon>
    </lineage>
</organism>
<accession>C4JRU7</accession>
<evidence type="ECO:0000313" key="2">
    <source>
        <dbReference type="Proteomes" id="UP000002058"/>
    </source>
</evidence>
<protein>
    <submittedName>
        <fullName evidence="1">Uncharacterized protein</fullName>
    </submittedName>
</protein>
<dbReference type="GeneID" id="8438159"/>
<gene>
    <name evidence="1" type="ORF">UREG_05186</name>
</gene>
<dbReference type="HOGENOM" id="CLU_2252060_0_0_1"/>
<dbReference type="VEuPathDB" id="FungiDB:UREG_05186"/>
<dbReference type="AlphaFoldDB" id="C4JRU7"/>
<evidence type="ECO:0000313" key="1">
    <source>
        <dbReference type="EMBL" id="EEP80344.1"/>
    </source>
</evidence>
<dbReference type="EMBL" id="CH476617">
    <property type="protein sequence ID" value="EEP80344.1"/>
    <property type="molecule type" value="Genomic_DNA"/>
</dbReference>
<dbReference type="RefSeq" id="XP_002584497.1">
    <property type="nucleotide sequence ID" value="XM_002584451.1"/>
</dbReference>